<keyword evidence="2" id="KW-0645">Protease</keyword>
<sequence>MIKGAMSRARFARYGVNKGAKEADSAIPGATVAQPTFLEGNRQALIAVVPMSHTAHIPSHRKPRRSASKLALRAGVAGGVLGTIAVAGAAGPANAEPVTETIEMPTLGSLDTAGLASAVAASAEASQQEALDQSLESQENAALQKAAKEAKKAKAEADRKAEAERAEKARAEAEAKAKAEQERLEAEARASRDRERTQLRTTSTSDNSSSGSNASDSGSGSTGSSDSGSSTGSSSNTETQAPSGTAAAIVAFARAQIGDAYVMGGTGPNSWDCSGLVQAAYASAGIDLPRISGDQSSRGTSVSLSNLQPGDVLYWGSRSGSYHVAIYVGGGKYVGAQNPSTGVVERSLDWDTPSGAVRIL</sequence>
<evidence type="ECO:0000256" key="3">
    <source>
        <dbReference type="ARBA" id="ARBA00022801"/>
    </source>
</evidence>
<feature type="transmembrane region" description="Helical" evidence="6">
    <location>
        <begin position="70"/>
        <end position="90"/>
    </location>
</feature>
<dbReference type="GO" id="GO:0008234">
    <property type="term" value="F:cysteine-type peptidase activity"/>
    <property type="evidence" value="ECO:0007669"/>
    <property type="project" value="UniProtKB-KW"/>
</dbReference>
<reference evidence="8 9" key="1">
    <citation type="submission" date="2019-06" db="EMBL/GenBank/DDBJ databases">
        <title>Whole genome shotgun sequence of Streptomyces gardneri NBRC 12865.</title>
        <authorList>
            <person name="Hosoyama A."/>
            <person name="Uohara A."/>
            <person name="Ohji S."/>
            <person name="Ichikawa N."/>
        </authorList>
    </citation>
    <scope>NUCLEOTIDE SEQUENCE [LARGE SCALE GENOMIC DNA]</scope>
    <source>
        <strain evidence="8 9">NBRC 12865</strain>
    </source>
</reference>
<dbReference type="Pfam" id="PF00877">
    <property type="entry name" value="NLPC_P60"/>
    <property type="match status" value="1"/>
</dbReference>
<evidence type="ECO:0000256" key="4">
    <source>
        <dbReference type="ARBA" id="ARBA00022807"/>
    </source>
</evidence>
<name>A0A4Y3RYQ9_9ACTN</name>
<feature type="region of interest" description="Disordered" evidence="5">
    <location>
        <begin position="130"/>
        <end position="242"/>
    </location>
</feature>
<accession>A0A4Y3RYQ9</accession>
<dbReference type="SUPFAM" id="SSF54001">
    <property type="entry name" value="Cysteine proteinases"/>
    <property type="match status" value="1"/>
</dbReference>
<dbReference type="AlphaFoldDB" id="A0A4Y3RYQ9"/>
<comment type="caution">
    <text evidence="8">The sequence shown here is derived from an EMBL/GenBank/DDBJ whole genome shotgun (WGS) entry which is preliminary data.</text>
</comment>
<organism evidence="8 9">
    <name type="scientific">Streptomyces gardneri</name>
    <dbReference type="NCBI Taxonomy" id="66892"/>
    <lineage>
        <taxon>Bacteria</taxon>
        <taxon>Bacillati</taxon>
        <taxon>Actinomycetota</taxon>
        <taxon>Actinomycetes</taxon>
        <taxon>Kitasatosporales</taxon>
        <taxon>Streptomycetaceae</taxon>
        <taxon>Streptomyces</taxon>
    </lineage>
</organism>
<comment type="similarity">
    <text evidence="1">Belongs to the peptidase C40 family.</text>
</comment>
<proteinExistence type="inferred from homology"/>
<dbReference type="InterPro" id="IPR038765">
    <property type="entry name" value="Papain-like_cys_pep_sf"/>
</dbReference>
<evidence type="ECO:0000313" key="9">
    <source>
        <dbReference type="Proteomes" id="UP000315226"/>
    </source>
</evidence>
<keyword evidence="4" id="KW-0788">Thiol protease</keyword>
<dbReference type="Proteomes" id="UP000315226">
    <property type="component" value="Unassembled WGS sequence"/>
</dbReference>
<gene>
    <name evidence="8" type="ORF">SGA01_66350</name>
</gene>
<evidence type="ECO:0000259" key="7">
    <source>
        <dbReference type="PROSITE" id="PS51935"/>
    </source>
</evidence>
<evidence type="ECO:0000313" key="8">
    <source>
        <dbReference type="EMBL" id="GEB61030.1"/>
    </source>
</evidence>
<evidence type="ECO:0000256" key="2">
    <source>
        <dbReference type="ARBA" id="ARBA00022670"/>
    </source>
</evidence>
<dbReference type="PANTHER" id="PTHR47053:SF1">
    <property type="entry name" value="MUREIN DD-ENDOPEPTIDASE MEPH-RELATED"/>
    <property type="match status" value="1"/>
</dbReference>
<keyword evidence="6" id="KW-0812">Transmembrane</keyword>
<feature type="compositionally biased region" description="Low complexity" evidence="5">
    <location>
        <begin position="201"/>
        <end position="237"/>
    </location>
</feature>
<dbReference type="InterPro" id="IPR051202">
    <property type="entry name" value="Peptidase_C40"/>
</dbReference>
<feature type="domain" description="NlpC/P60" evidence="7">
    <location>
        <begin position="243"/>
        <end position="360"/>
    </location>
</feature>
<dbReference type="InterPro" id="IPR000064">
    <property type="entry name" value="NLP_P60_dom"/>
</dbReference>
<dbReference type="Gene3D" id="3.90.1720.10">
    <property type="entry name" value="endopeptidase domain like (from Nostoc punctiforme)"/>
    <property type="match status" value="1"/>
</dbReference>
<keyword evidence="6" id="KW-1133">Transmembrane helix</keyword>
<protein>
    <submittedName>
        <fullName evidence="8">Glycoside hydrolase</fullName>
    </submittedName>
</protein>
<evidence type="ECO:0000256" key="6">
    <source>
        <dbReference type="SAM" id="Phobius"/>
    </source>
</evidence>
<feature type="compositionally biased region" description="Basic and acidic residues" evidence="5">
    <location>
        <begin position="146"/>
        <end position="198"/>
    </location>
</feature>
<evidence type="ECO:0000256" key="5">
    <source>
        <dbReference type="SAM" id="MobiDB-lite"/>
    </source>
</evidence>
<evidence type="ECO:0000256" key="1">
    <source>
        <dbReference type="ARBA" id="ARBA00007074"/>
    </source>
</evidence>
<dbReference type="PANTHER" id="PTHR47053">
    <property type="entry name" value="MUREIN DD-ENDOPEPTIDASE MEPH-RELATED"/>
    <property type="match status" value="1"/>
</dbReference>
<keyword evidence="3 8" id="KW-0378">Hydrolase</keyword>
<dbReference type="GO" id="GO:0006508">
    <property type="term" value="P:proteolysis"/>
    <property type="evidence" value="ECO:0007669"/>
    <property type="project" value="UniProtKB-KW"/>
</dbReference>
<dbReference type="PROSITE" id="PS51935">
    <property type="entry name" value="NLPC_P60"/>
    <property type="match status" value="1"/>
</dbReference>
<dbReference type="EMBL" id="BJMN01000050">
    <property type="protein sequence ID" value="GEB61030.1"/>
    <property type="molecule type" value="Genomic_DNA"/>
</dbReference>
<keyword evidence="9" id="KW-1185">Reference proteome</keyword>
<keyword evidence="6" id="KW-0472">Membrane</keyword>